<dbReference type="SUPFAM" id="SSF74653">
    <property type="entry name" value="TolA/TonB C-terminal domain"/>
    <property type="match status" value="1"/>
</dbReference>
<evidence type="ECO:0000313" key="3">
    <source>
        <dbReference type="Proteomes" id="UP000831921"/>
    </source>
</evidence>
<protein>
    <submittedName>
        <fullName evidence="2">Energy transducer TonB</fullName>
    </submittedName>
</protein>
<dbReference type="InterPro" id="IPR037682">
    <property type="entry name" value="TonB_C"/>
</dbReference>
<accession>A0ABY5MUK7</accession>
<feature type="domain" description="TonB C-terminal" evidence="1">
    <location>
        <begin position="216"/>
        <end position="309"/>
    </location>
</feature>
<evidence type="ECO:0000259" key="1">
    <source>
        <dbReference type="PROSITE" id="PS52015"/>
    </source>
</evidence>
<evidence type="ECO:0000313" key="2">
    <source>
        <dbReference type="EMBL" id="UUR07410.1"/>
    </source>
</evidence>
<proteinExistence type="predicted"/>
<gene>
    <name evidence="2" type="ORF">M1K48_10725</name>
</gene>
<keyword evidence="3" id="KW-1185">Reference proteome</keyword>
<dbReference type="EMBL" id="CP097253">
    <property type="protein sequence ID" value="UUR07410.1"/>
    <property type="molecule type" value="Genomic_DNA"/>
</dbReference>
<dbReference type="Pfam" id="PF03544">
    <property type="entry name" value="TonB_C"/>
    <property type="match status" value="1"/>
</dbReference>
<sequence length="309" mass="33333">MANDEGRSVRVQLSFVLAGALGVTSAAEAREPTVLAPLTPWNLHYSDNSCQLFRTFGNAADPTHLAIESLGPDSGLTMLVHGGALSAKQGSGEAKATFVPSTGRTFDDGNVSETTESKKTAIYWGNISLLSETFRDQDRSFDRARAAAKRMANRTLEATAGSSVTAIQIVEPRRRVTVLQTGSLAKVMQMLRECNREQMADWGLDPAVQDRIVLAPEARRNLASLFSADDYPTLAIRSGQMSMVRARLIVGADGKVTKCTSLTPFSGEGFKEVVCDRLSKAVFQPAELADGTKVPTFVISRVNFRMPGS</sequence>
<dbReference type="PROSITE" id="PS52015">
    <property type="entry name" value="TONB_CTD"/>
    <property type="match status" value="1"/>
</dbReference>
<reference evidence="2 3" key="1">
    <citation type="submission" date="2022-05" db="EMBL/GenBank/DDBJ databases">
        <title>S8-45 Sphingomonas ultraviolaceadurans.</title>
        <authorList>
            <person name="Liu Y."/>
        </authorList>
    </citation>
    <scope>NUCLEOTIDE SEQUENCE [LARGE SCALE GENOMIC DNA]</scope>
    <source>
        <strain evidence="2 3">S8-45</strain>
    </source>
</reference>
<name>A0ABY5MUK7_9SPHN</name>
<dbReference type="Proteomes" id="UP000831921">
    <property type="component" value="Chromosome"/>
</dbReference>
<organism evidence="2 3">
    <name type="scientific">Sphingomonas glaciei</name>
    <dbReference type="NCBI Taxonomy" id="2938948"/>
    <lineage>
        <taxon>Bacteria</taxon>
        <taxon>Pseudomonadati</taxon>
        <taxon>Pseudomonadota</taxon>
        <taxon>Alphaproteobacteria</taxon>
        <taxon>Sphingomonadales</taxon>
        <taxon>Sphingomonadaceae</taxon>
        <taxon>Sphingomonas</taxon>
    </lineage>
</organism>
<dbReference type="RefSeq" id="WP_249455104.1">
    <property type="nucleotide sequence ID" value="NZ_CP097253.1"/>
</dbReference>
<dbReference type="Gene3D" id="3.30.1150.10">
    <property type="match status" value="1"/>
</dbReference>